<dbReference type="InterPro" id="IPR021838">
    <property type="entry name" value="DUF3431"/>
</dbReference>
<dbReference type="EMBL" id="CAJNNW010007317">
    <property type="protein sequence ID" value="CAE8649168.1"/>
    <property type="molecule type" value="Genomic_DNA"/>
</dbReference>
<organism evidence="5 6">
    <name type="scientific">Polarella glacialis</name>
    <name type="common">Dinoflagellate</name>
    <dbReference type="NCBI Taxonomy" id="89957"/>
    <lineage>
        <taxon>Eukaryota</taxon>
        <taxon>Sar</taxon>
        <taxon>Alveolata</taxon>
        <taxon>Dinophyceae</taxon>
        <taxon>Suessiales</taxon>
        <taxon>Suessiaceae</taxon>
        <taxon>Polarella</taxon>
    </lineage>
</organism>
<evidence type="ECO:0000313" key="6">
    <source>
        <dbReference type="Proteomes" id="UP000626109"/>
    </source>
</evidence>
<dbReference type="Gene3D" id="3.10.20.90">
    <property type="entry name" value="Phosphatidylinositol 3-kinase Catalytic Subunit, Chain A, domain 1"/>
    <property type="match status" value="1"/>
</dbReference>
<dbReference type="GO" id="GO:0035091">
    <property type="term" value="F:phosphatidylinositol binding"/>
    <property type="evidence" value="ECO:0007669"/>
    <property type="project" value="InterPro"/>
</dbReference>
<dbReference type="GO" id="GO:0043130">
    <property type="term" value="F:ubiquitin binding"/>
    <property type="evidence" value="ECO:0007669"/>
    <property type="project" value="TreeGrafter"/>
</dbReference>
<dbReference type="SUPFAM" id="SSF64268">
    <property type="entry name" value="PX domain"/>
    <property type="match status" value="1"/>
</dbReference>
<feature type="compositionally biased region" description="Polar residues" evidence="2">
    <location>
        <begin position="45"/>
        <end position="55"/>
    </location>
</feature>
<feature type="region of interest" description="Disordered" evidence="2">
    <location>
        <begin position="23"/>
        <end position="55"/>
    </location>
</feature>
<sequence length="822" mass="90526">MAWTDLGHLLLCLFSPPHLGSHPQASFDTAERQETTSDIEAEETPSGQGTKSESNTTLLVKLDAGNELDGVDWFPFLSGAEPPPSSSDLWPGCKVRAHGLVQALALNGRTGIQLKGSTAGRIDVVHRLATKGAGRWSSGPKTADGVTYYTISITLKGEEWRVRRRYTNFVDLDRRLALDRSLSRLALPKKDFLGFFNRLDSAVFAAPLSLLLQTLGIPQMQATQQQAQREELRRTEEEERCCLSGVFESKYGVAPAFFEGSFLEAWATARSKNRLLLLLIYSPQGGHDGSGSVSHPLSDALCQALGGEALKACVHKYFVLLGGDAERWLVPVQLFQLLRSPTLPSLLVTKPLSVYDVPGVGEASARVPVEFPVGSAWVLLGGWDSASSGTSESSLTAFLAEYGEQALQEAQLREQELIFQREYAEEGRILREQQDFELEESVQKDIERAEALEGEKRVAEEEAQRAEGEAAERASLAARRVAAATRLLAADSSSADAPTPSSGEGASAAAESCRLQLRLPGGQRAERSFPADEQLEAVYQWADCCGKLSGLRSASSERFEVPEKFHLATTYPRAPLLDRSRTLRDLQLLPNAILALNAEDKFQTKLCTVLDGECEVDEAELVEGGEWTRQIIVTRAGEDLRWLDALPEIPTLVYNRKGDDRLLPRPRPNLQVVKADNFGREDESMMRHIIANYEALPNVTVFLQGWPFGHCPGIVSTVRRTLSAMASKDEAFMKLLGDVGLVPMTGQFWEYNLPKKMLGLTNEIFEMHASSNTSALADNEALKLYTDICQTILGENKTCPEKQWVAEGAQWAVSRERILQHP</sequence>
<evidence type="ECO:0000256" key="1">
    <source>
        <dbReference type="SAM" id="Coils"/>
    </source>
</evidence>
<dbReference type="PANTHER" id="PTHR23322">
    <property type="entry name" value="FAS-ASSOCIATED PROTEIN"/>
    <property type="match status" value="1"/>
</dbReference>
<name>A0A813IF22_POLGL</name>
<feature type="chain" id="PRO_5032367684" description="UBX domain-containing protein" evidence="3">
    <location>
        <begin position="21"/>
        <end position="822"/>
    </location>
</feature>
<evidence type="ECO:0000313" key="5">
    <source>
        <dbReference type="EMBL" id="CAE8649168.1"/>
    </source>
</evidence>
<gene>
    <name evidence="5" type="ORF">PGLA2088_LOCUS7187</name>
</gene>
<dbReference type="Proteomes" id="UP000626109">
    <property type="component" value="Unassembled WGS sequence"/>
</dbReference>
<comment type="caution">
    <text evidence="5">The sequence shown here is derived from an EMBL/GenBank/DDBJ whole genome shotgun (WGS) entry which is preliminary data.</text>
</comment>
<dbReference type="Gene3D" id="3.30.1520.10">
    <property type="entry name" value="Phox-like domain"/>
    <property type="match status" value="1"/>
</dbReference>
<keyword evidence="3" id="KW-0732">Signal</keyword>
<dbReference type="InterPro" id="IPR029071">
    <property type="entry name" value="Ubiquitin-like_domsf"/>
</dbReference>
<reference evidence="5" key="1">
    <citation type="submission" date="2021-02" db="EMBL/GenBank/DDBJ databases">
        <authorList>
            <person name="Dougan E. K."/>
            <person name="Rhodes N."/>
            <person name="Thang M."/>
            <person name="Chan C."/>
        </authorList>
    </citation>
    <scope>NUCLEOTIDE SEQUENCE</scope>
</reference>
<feature type="non-terminal residue" evidence="5">
    <location>
        <position position="822"/>
    </location>
</feature>
<feature type="coiled-coil region" evidence="1">
    <location>
        <begin position="442"/>
        <end position="469"/>
    </location>
</feature>
<accession>A0A813IF22</accession>
<dbReference type="InterPro" id="IPR001012">
    <property type="entry name" value="UBX_dom"/>
</dbReference>
<dbReference type="Gene3D" id="3.40.30.10">
    <property type="entry name" value="Glutaredoxin"/>
    <property type="match status" value="1"/>
</dbReference>
<feature type="signal peptide" evidence="3">
    <location>
        <begin position="1"/>
        <end position="20"/>
    </location>
</feature>
<dbReference type="GO" id="GO:0005783">
    <property type="term" value="C:endoplasmic reticulum"/>
    <property type="evidence" value="ECO:0007669"/>
    <property type="project" value="TreeGrafter"/>
</dbReference>
<dbReference type="SUPFAM" id="SSF54236">
    <property type="entry name" value="Ubiquitin-like"/>
    <property type="match status" value="1"/>
</dbReference>
<dbReference type="PANTHER" id="PTHR23322:SF1">
    <property type="entry name" value="FAS-ASSOCIATED FACTOR 2"/>
    <property type="match status" value="1"/>
</dbReference>
<feature type="domain" description="UBX" evidence="4">
    <location>
        <begin position="508"/>
        <end position="596"/>
    </location>
</feature>
<dbReference type="AlphaFoldDB" id="A0A813IF22"/>
<dbReference type="Pfam" id="PF11913">
    <property type="entry name" value="DUF3431"/>
    <property type="match status" value="1"/>
</dbReference>
<dbReference type="Pfam" id="PF00789">
    <property type="entry name" value="UBX"/>
    <property type="match status" value="1"/>
</dbReference>
<evidence type="ECO:0000259" key="4">
    <source>
        <dbReference type="PROSITE" id="PS50033"/>
    </source>
</evidence>
<dbReference type="GO" id="GO:0036503">
    <property type="term" value="P:ERAD pathway"/>
    <property type="evidence" value="ECO:0007669"/>
    <property type="project" value="TreeGrafter"/>
</dbReference>
<feature type="region of interest" description="Disordered" evidence="2">
    <location>
        <begin position="489"/>
        <end position="509"/>
    </location>
</feature>
<dbReference type="PROSITE" id="PS50033">
    <property type="entry name" value="UBX"/>
    <property type="match status" value="1"/>
</dbReference>
<dbReference type="CDD" id="cd01767">
    <property type="entry name" value="UBX"/>
    <property type="match status" value="1"/>
</dbReference>
<evidence type="ECO:0000256" key="3">
    <source>
        <dbReference type="SAM" id="SignalP"/>
    </source>
</evidence>
<dbReference type="InterPro" id="IPR050730">
    <property type="entry name" value="UBX_domain-protein"/>
</dbReference>
<protein>
    <recommendedName>
        <fullName evidence="4">UBX domain-containing protein</fullName>
    </recommendedName>
</protein>
<evidence type="ECO:0000256" key="2">
    <source>
        <dbReference type="SAM" id="MobiDB-lite"/>
    </source>
</evidence>
<dbReference type="InterPro" id="IPR036871">
    <property type="entry name" value="PX_dom_sf"/>
</dbReference>
<dbReference type="SMART" id="SM00166">
    <property type="entry name" value="UBX"/>
    <property type="match status" value="1"/>
</dbReference>
<proteinExistence type="predicted"/>
<keyword evidence="1" id="KW-0175">Coiled coil</keyword>